<accession>A0A7C8ZGI3</accession>
<protein>
    <recommendedName>
        <fullName evidence="5">Leucine-rich repeat-containing N-terminal plant-type domain-containing protein</fullName>
    </recommendedName>
</protein>
<dbReference type="Gene3D" id="3.80.10.10">
    <property type="entry name" value="Ribonuclease Inhibitor"/>
    <property type="match status" value="1"/>
</dbReference>
<name>A0A7C8ZGI3_OPUST</name>
<dbReference type="InterPro" id="IPR001611">
    <property type="entry name" value="Leu-rich_rpt"/>
</dbReference>
<feature type="chain" id="PRO_5027604191" description="Leucine-rich repeat-containing N-terminal plant-type domain-containing protein" evidence="4">
    <location>
        <begin position="30"/>
        <end position="163"/>
    </location>
</feature>
<sequence>MAMEAGAGAGAVLVVLCLLCCARIQLVSSFTQPDDDAALLSLRSQWRNTPPSWRKSDDPCGGPWEGVMCSSSRVVALTLSSMGLKGLLPGDIGDLSELISLDLSFNRDLTGPVSARLGDLKKLNTLILAGCGFSGNIPPELGNLAELNFLYERKKPVSILTYL</sequence>
<dbReference type="AlphaFoldDB" id="A0A7C8ZGI3"/>
<dbReference type="PANTHER" id="PTHR48060">
    <property type="entry name" value="DNA DAMAGE-REPAIR/TOLERATION PROTEIN DRT100"/>
    <property type="match status" value="1"/>
</dbReference>
<evidence type="ECO:0000313" key="6">
    <source>
        <dbReference type="EMBL" id="MBA4641751.1"/>
    </source>
</evidence>
<dbReference type="Pfam" id="PF00560">
    <property type="entry name" value="LRR_1"/>
    <property type="match status" value="1"/>
</dbReference>
<keyword evidence="2 4" id="KW-0732">Signal</keyword>
<dbReference type="PANTHER" id="PTHR48060:SF21">
    <property type="entry name" value="L DOMAIN-LIKE PROTEIN"/>
    <property type="match status" value="1"/>
</dbReference>
<feature type="domain" description="Leucine-rich repeat-containing N-terminal plant-type" evidence="5">
    <location>
        <begin position="33"/>
        <end position="70"/>
    </location>
</feature>
<evidence type="ECO:0000256" key="3">
    <source>
        <dbReference type="ARBA" id="ARBA00022737"/>
    </source>
</evidence>
<keyword evidence="3" id="KW-0677">Repeat</keyword>
<feature type="signal peptide" evidence="4">
    <location>
        <begin position="1"/>
        <end position="29"/>
    </location>
</feature>
<evidence type="ECO:0000259" key="5">
    <source>
        <dbReference type="Pfam" id="PF08263"/>
    </source>
</evidence>
<organism evidence="6">
    <name type="scientific">Opuntia streptacantha</name>
    <name type="common">Prickly pear cactus</name>
    <name type="synonym">Opuntia cardona</name>
    <dbReference type="NCBI Taxonomy" id="393608"/>
    <lineage>
        <taxon>Eukaryota</taxon>
        <taxon>Viridiplantae</taxon>
        <taxon>Streptophyta</taxon>
        <taxon>Embryophyta</taxon>
        <taxon>Tracheophyta</taxon>
        <taxon>Spermatophyta</taxon>
        <taxon>Magnoliopsida</taxon>
        <taxon>eudicotyledons</taxon>
        <taxon>Gunneridae</taxon>
        <taxon>Pentapetalae</taxon>
        <taxon>Caryophyllales</taxon>
        <taxon>Cactineae</taxon>
        <taxon>Cactaceae</taxon>
        <taxon>Opuntioideae</taxon>
        <taxon>Opuntia</taxon>
    </lineage>
</organism>
<evidence type="ECO:0000256" key="2">
    <source>
        <dbReference type="ARBA" id="ARBA00022729"/>
    </source>
</evidence>
<evidence type="ECO:0000256" key="1">
    <source>
        <dbReference type="ARBA" id="ARBA00022614"/>
    </source>
</evidence>
<reference evidence="6" key="2">
    <citation type="submission" date="2020-07" db="EMBL/GenBank/DDBJ databases">
        <authorList>
            <person name="Vera ALvarez R."/>
            <person name="Arias-Moreno D.M."/>
            <person name="Jimenez-Jacinto V."/>
            <person name="Jimenez-Bremont J.F."/>
            <person name="Swaminathan K."/>
            <person name="Moose S.P."/>
            <person name="Guerrero-Gonzalez M.L."/>
            <person name="Marino-Ramirez L."/>
            <person name="Landsman D."/>
            <person name="Rodriguez-Kessler M."/>
            <person name="Delgado-Sanchez P."/>
        </authorList>
    </citation>
    <scope>NUCLEOTIDE SEQUENCE</scope>
    <source>
        <tissue evidence="6">Cladode</tissue>
    </source>
</reference>
<dbReference type="EMBL" id="GISG01125512">
    <property type="protein sequence ID" value="MBA4641751.1"/>
    <property type="molecule type" value="Transcribed_RNA"/>
</dbReference>
<dbReference type="InterPro" id="IPR053211">
    <property type="entry name" value="DNA_repair-toleration"/>
</dbReference>
<evidence type="ECO:0000256" key="4">
    <source>
        <dbReference type="SAM" id="SignalP"/>
    </source>
</evidence>
<keyword evidence="1" id="KW-0433">Leucine-rich repeat</keyword>
<dbReference type="Pfam" id="PF08263">
    <property type="entry name" value="LRRNT_2"/>
    <property type="match status" value="1"/>
</dbReference>
<dbReference type="InterPro" id="IPR013210">
    <property type="entry name" value="LRR_N_plant-typ"/>
</dbReference>
<reference evidence="6" key="1">
    <citation type="journal article" date="2013" name="J. Plant Res.">
        <title>Effect of fungi and light on seed germination of three Opuntia species from semiarid lands of central Mexico.</title>
        <authorList>
            <person name="Delgado-Sanchez P."/>
            <person name="Jimenez-Bremont J.F."/>
            <person name="Guerrero-Gonzalez Mde L."/>
            <person name="Flores J."/>
        </authorList>
    </citation>
    <scope>NUCLEOTIDE SEQUENCE</scope>
    <source>
        <tissue evidence="6">Cladode</tissue>
    </source>
</reference>
<dbReference type="InterPro" id="IPR032675">
    <property type="entry name" value="LRR_dom_sf"/>
</dbReference>
<proteinExistence type="predicted"/>
<dbReference type="SUPFAM" id="SSF52058">
    <property type="entry name" value="L domain-like"/>
    <property type="match status" value="1"/>
</dbReference>